<name>A0A6A6BES6_9PEZI</name>
<gene>
    <name evidence="1" type="ORF">K452DRAFT_25684</name>
</gene>
<proteinExistence type="predicted"/>
<reference evidence="1" key="1">
    <citation type="journal article" date="2020" name="Stud. Mycol.">
        <title>101 Dothideomycetes genomes: a test case for predicting lifestyles and emergence of pathogens.</title>
        <authorList>
            <person name="Haridas S."/>
            <person name="Albert R."/>
            <person name="Binder M."/>
            <person name="Bloem J."/>
            <person name="Labutti K."/>
            <person name="Salamov A."/>
            <person name="Andreopoulos B."/>
            <person name="Baker S."/>
            <person name="Barry K."/>
            <person name="Bills G."/>
            <person name="Bluhm B."/>
            <person name="Cannon C."/>
            <person name="Castanera R."/>
            <person name="Culley D."/>
            <person name="Daum C."/>
            <person name="Ezra D."/>
            <person name="Gonzalez J."/>
            <person name="Henrissat B."/>
            <person name="Kuo A."/>
            <person name="Liang C."/>
            <person name="Lipzen A."/>
            <person name="Lutzoni F."/>
            <person name="Magnuson J."/>
            <person name="Mondo S."/>
            <person name="Nolan M."/>
            <person name="Ohm R."/>
            <person name="Pangilinan J."/>
            <person name="Park H.-J."/>
            <person name="Ramirez L."/>
            <person name="Alfaro M."/>
            <person name="Sun H."/>
            <person name="Tritt A."/>
            <person name="Yoshinaga Y."/>
            <person name="Zwiers L.-H."/>
            <person name="Turgeon B."/>
            <person name="Goodwin S."/>
            <person name="Spatafora J."/>
            <person name="Crous P."/>
            <person name="Grigoriev I."/>
        </authorList>
    </citation>
    <scope>NUCLEOTIDE SEQUENCE</scope>
    <source>
        <strain evidence="1">CBS 121167</strain>
    </source>
</reference>
<dbReference type="AlphaFoldDB" id="A0A6A6BES6"/>
<evidence type="ECO:0000313" key="1">
    <source>
        <dbReference type="EMBL" id="KAF2142048.1"/>
    </source>
</evidence>
<sequence length="267" mass="29544">MFFLSFCISHGTQAHMEAYRRIRPPAHSNNSILRRQPFWLISTAHFYLSFAFPVPGADGPASEHSAACSFWCTFSLISFLAPPFGPWILPLVFTFLDIGVPAVAFDVARAPVGAGLLGFLWQSSASRGSGTVKNEQTSTSWRVGMRTTTKDLSPLAANLTYIVAVRPPSAFFLLFPCSRKQSPVGSAGRFLELSFHFPFLVYIVACPPRRHLALVFNRTTSVNLLLLVFASPFSPYQRLLLRPSPRDLRKSFPAHTADLRGNIPNGL</sequence>
<accession>A0A6A6BES6</accession>
<organism evidence="1 2">
    <name type="scientific">Aplosporella prunicola CBS 121167</name>
    <dbReference type="NCBI Taxonomy" id="1176127"/>
    <lineage>
        <taxon>Eukaryota</taxon>
        <taxon>Fungi</taxon>
        <taxon>Dikarya</taxon>
        <taxon>Ascomycota</taxon>
        <taxon>Pezizomycotina</taxon>
        <taxon>Dothideomycetes</taxon>
        <taxon>Dothideomycetes incertae sedis</taxon>
        <taxon>Botryosphaeriales</taxon>
        <taxon>Aplosporellaceae</taxon>
        <taxon>Aplosporella</taxon>
    </lineage>
</organism>
<protein>
    <submittedName>
        <fullName evidence="1">Uncharacterized protein</fullName>
    </submittedName>
</protein>
<dbReference type="Proteomes" id="UP000799438">
    <property type="component" value="Unassembled WGS sequence"/>
</dbReference>
<evidence type="ECO:0000313" key="2">
    <source>
        <dbReference type="Proteomes" id="UP000799438"/>
    </source>
</evidence>
<dbReference type="GeneID" id="54295909"/>
<dbReference type="EMBL" id="ML995485">
    <property type="protein sequence ID" value="KAF2142048.1"/>
    <property type="molecule type" value="Genomic_DNA"/>
</dbReference>
<keyword evidence="2" id="KW-1185">Reference proteome</keyword>
<dbReference type="RefSeq" id="XP_033397760.1">
    <property type="nucleotide sequence ID" value="XM_033538413.1"/>
</dbReference>